<accession>C7GDB2</accession>
<evidence type="ECO:0000313" key="2">
    <source>
        <dbReference type="Proteomes" id="UP000004828"/>
    </source>
</evidence>
<comment type="caution">
    <text evidence="1">The sequence shown here is derived from an EMBL/GenBank/DDBJ whole genome shotgun (WGS) entry which is preliminary data.</text>
</comment>
<evidence type="ECO:0008006" key="3">
    <source>
        <dbReference type="Google" id="ProtNLM"/>
    </source>
</evidence>
<dbReference type="AlphaFoldDB" id="C7GDB2"/>
<dbReference type="Gene3D" id="2.40.50.1020">
    <property type="entry name" value="LytTr DNA-binding domain"/>
    <property type="match status" value="1"/>
</dbReference>
<reference evidence="1 2" key="1">
    <citation type="submission" date="2009-08" db="EMBL/GenBank/DDBJ databases">
        <authorList>
            <person name="Weinstock G."/>
            <person name="Sodergren E."/>
            <person name="Clifton S."/>
            <person name="Fulton L."/>
            <person name="Fulton B."/>
            <person name="Courtney L."/>
            <person name="Fronick C."/>
            <person name="Harrison M."/>
            <person name="Strong C."/>
            <person name="Farmer C."/>
            <person name="Delahaunty K."/>
            <person name="Markovic C."/>
            <person name="Hall O."/>
            <person name="Minx P."/>
            <person name="Tomlinson C."/>
            <person name="Mitreva M."/>
            <person name="Nelson J."/>
            <person name="Hou S."/>
            <person name="Wollam A."/>
            <person name="Pepin K.H."/>
            <person name="Johnson M."/>
            <person name="Bhonagiri V."/>
            <person name="Nash W.E."/>
            <person name="Warren W."/>
            <person name="Chinwalla A."/>
            <person name="Mardis E.R."/>
            <person name="Wilson R.K."/>
        </authorList>
    </citation>
    <scope>NUCLEOTIDE SEQUENCE [LARGE SCALE GENOMIC DNA]</scope>
    <source>
        <strain evidence="1 2">L1-82</strain>
    </source>
</reference>
<evidence type="ECO:0000313" key="1">
    <source>
        <dbReference type="EMBL" id="EEV00203.1"/>
    </source>
</evidence>
<proteinExistence type="predicted"/>
<organism evidence="1 2">
    <name type="scientific">Roseburia intestinalis L1-82</name>
    <dbReference type="NCBI Taxonomy" id="536231"/>
    <lineage>
        <taxon>Bacteria</taxon>
        <taxon>Bacillati</taxon>
        <taxon>Bacillota</taxon>
        <taxon>Clostridia</taxon>
        <taxon>Lachnospirales</taxon>
        <taxon>Lachnospiraceae</taxon>
        <taxon>Roseburia</taxon>
    </lineage>
</organism>
<dbReference type="Proteomes" id="UP000004828">
    <property type="component" value="Unassembled WGS sequence"/>
</dbReference>
<sequence>MVNPRYIEEYHYDKVVLQNGISLEISRAKRENTRLMYMRKLGK</sequence>
<gene>
    <name evidence="1" type="ORF">ROSINTL182_07913</name>
</gene>
<dbReference type="EMBL" id="ABYJ02000148">
    <property type="protein sequence ID" value="EEV00203.1"/>
    <property type="molecule type" value="Genomic_DNA"/>
</dbReference>
<name>C7GDB2_9FIRM</name>
<protein>
    <recommendedName>
        <fullName evidence="3">HTH LytTR-type domain-containing protein</fullName>
    </recommendedName>
</protein>
<dbReference type="HOGENOM" id="CLU_3239056_0_0_9"/>